<name>A0A316Z6P5_9BASI</name>
<feature type="compositionally biased region" description="Pro residues" evidence="1">
    <location>
        <begin position="1022"/>
        <end position="1035"/>
    </location>
</feature>
<proteinExistence type="predicted"/>
<dbReference type="GO" id="GO:0005509">
    <property type="term" value="F:calcium ion binding"/>
    <property type="evidence" value="ECO:0007669"/>
    <property type="project" value="InterPro"/>
</dbReference>
<dbReference type="InterPro" id="IPR006644">
    <property type="entry name" value="Cadg"/>
</dbReference>
<dbReference type="Pfam" id="PF05345">
    <property type="entry name" value="He_PIG"/>
    <property type="match status" value="2"/>
</dbReference>
<sequence>MTPRRSMRFAAALALAALALSPAADAAVTVAQPLMAQLPQIAHVGQPYTWAFSDATFASDVGAAISYAVQGLPQWAHFDEASRTFSGSPAESDESQARITVEASEPGSAASAAFNLLVLSQAAPVLHKPIAEQLPEASSLGIKNILPGNQLHLPLGWSFSIGFAGDTFTQPHGDNVYWTAQLAGNRALPSWMTWDANSYTLWGVAPTSPGPEGEQFDFVLTGSNRRGYGGVSSSMTVVVSSHELTLGGPLRAVNITAGDNFRYRIPTTGLQLDGRQSPESNTITTHVEASQYSWLAYDAETNTVSGKVPFDAAQGDPSQPQSLFVPLTFHDTHNNSLPANLTLAVYPSAFNVETLPNIFIEPGHMFNQSLAGLLRNPAVSKLNITYDPPSASAWLSLDDDETHLLAGKPPAEASDDRVKVSLVATNGGDSDRTSSATFFLAANGDTPPAGDSGAAADGDKPAGGLSSRGKLALIASLGAAGGLVGLIILMVICRRCCAVESHDTSGVMADDAYDEERTLHDEKSPRFAAAAWGKKKGSDSGHTPSTLTGGSPWLDPKSAAAGNKSSVAWDGMPADFVDHHVADGRTSPAMNDAYTAFAAAEAVSRANEQRASPERAVQHSIMGAMPWGKKKRAAAASNKSLAREAALNSAIAVTTSATQGLGLNTGDDAYASSPSSSARHSRSRHSGLSTRSGGNGTGMARPASWEDDMWYEQPTRRGGTETAKRSTPMRHRNSHINASPLFSTGGFQTGPSPAAFATTSVSGDGHSTDHEADTFEDSQGTGDADQMEAVEISQARRVDLRQPSSTFARAVSGSVDPMDANAAFEDAEDEEGTLNGHDEGTYGHTGRAPNRESAMSNMTQDFRALQPHLTFPDHAPTMRAVNPSASPPPTPSPFDAPFGVAPTPRPASIRTSSHRVHQPQLVEVSPRRHTLFTMHPNPPPALRGAPDSPGKRSGSRRQTYHLIVLDESMPQFHGQWPAMLSEWLSFNERTFEVSGMPPDGLFDEEDLDGMSIALVLSTQRAPPSPALGPTSPPSPSKRGHGRSWSNDGEGEELEVVARAFLRFNHGRTAFHEVNLGPRVY</sequence>
<feature type="compositionally biased region" description="Polar residues" evidence="1">
    <location>
        <begin position="540"/>
        <end position="549"/>
    </location>
</feature>
<feature type="compositionally biased region" description="Polar residues" evidence="1">
    <location>
        <begin position="746"/>
        <end position="762"/>
    </location>
</feature>
<dbReference type="InterPro" id="IPR013783">
    <property type="entry name" value="Ig-like_fold"/>
</dbReference>
<evidence type="ECO:0000259" key="3">
    <source>
        <dbReference type="SMART" id="SM00736"/>
    </source>
</evidence>
<dbReference type="SUPFAM" id="SSF49313">
    <property type="entry name" value="Cadherin-like"/>
    <property type="match status" value="2"/>
</dbReference>
<feature type="chain" id="PRO_5016396186" description="Dystroglycan-type cadherin-like domain-containing protein" evidence="2">
    <location>
        <begin position="27"/>
        <end position="1080"/>
    </location>
</feature>
<feature type="domain" description="Dystroglycan-type cadherin-like" evidence="3">
    <location>
        <begin position="150"/>
        <end position="246"/>
    </location>
</feature>
<feature type="region of interest" description="Disordered" evidence="1">
    <location>
        <begin position="827"/>
        <end position="855"/>
    </location>
</feature>
<keyword evidence="5" id="KW-1185">Reference proteome</keyword>
<evidence type="ECO:0000256" key="1">
    <source>
        <dbReference type="SAM" id="MobiDB-lite"/>
    </source>
</evidence>
<organism evidence="4 5">
    <name type="scientific">Tilletiopsis washingtonensis</name>
    <dbReference type="NCBI Taxonomy" id="58919"/>
    <lineage>
        <taxon>Eukaryota</taxon>
        <taxon>Fungi</taxon>
        <taxon>Dikarya</taxon>
        <taxon>Basidiomycota</taxon>
        <taxon>Ustilaginomycotina</taxon>
        <taxon>Exobasidiomycetes</taxon>
        <taxon>Entylomatales</taxon>
        <taxon>Entylomatales incertae sedis</taxon>
        <taxon>Tilletiopsis</taxon>
    </lineage>
</organism>
<dbReference type="AlphaFoldDB" id="A0A316Z6P5"/>
<feature type="signal peptide" evidence="2">
    <location>
        <begin position="1"/>
        <end position="26"/>
    </location>
</feature>
<protein>
    <recommendedName>
        <fullName evidence="3">Dystroglycan-type cadherin-like domain-containing protein</fullName>
    </recommendedName>
</protein>
<evidence type="ECO:0000313" key="5">
    <source>
        <dbReference type="Proteomes" id="UP000245946"/>
    </source>
</evidence>
<dbReference type="InterPro" id="IPR015919">
    <property type="entry name" value="Cadherin-like_sf"/>
</dbReference>
<dbReference type="EMBL" id="KZ819302">
    <property type="protein sequence ID" value="PWN95895.1"/>
    <property type="molecule type" value="Genomic_DNA"/>
</dbReference>
<feature type="region of interest" description="Disordered" evidence="1">
    <location>
        <begin position="934"/>
        <end position="955"/>
    </location>
</feature>
<evidence type="ECO:0000256" key="2">
    <source>
        <dbReference type="SAM" id="SignalP"/>
    </source>
</evidence>
<accession>A0A316Z6P5</accession>
<dbReference type="InterPro" id="IPR006311">
    <property type="entry name" value="TAT_signal"/>
</dbReference>
<evidence type="ECO:0000313" key="4">
    <source>
        <dbReference type="EMBL" id="PWN95895.1"/>
    </source>
</evidence>
<feature type="region of interest" description="Disordered" evidence="1">
    <location>
        <begin position="660"/>
        <end position="733"/>
    </location>
</feature>
<dbReference type="Gene3D" id="2.60.40.10">
    <property type="entry name" value="Immunoglobulins"/>
    <property type="match status" value="2"/>
</dbReference>
<dbReference type="STRING" id="58919.A0A316Z6P5"/>
<dbReference type="OrthoDB" id="414243at2759"/>
<dbReference type="PROSITE" id="PS51318">
    <property type="entry name" value="TAT"/>
    <property type="match status" value="1"/>
</dbReference>
<dbReference type="SMART" id="SM00736">
    <property type="entry name" value="CADG"/>
    <property type="match status" value="2"/>
</dbReference>
<dbReference type="GeneID" id="37266621"/>
<feature type="region of interest" description="Disordered" evidence="1">
    <location>
        <begin position="746"/>
        <end position="783"/>
    </location>
</feature>
<keyword evidence="2" id="KW-0732">Signal</keyword>
<gene>
    <name evidence="4" type="ORF">FA09DRAFT_129670</name>
</gene>
<reference evidence="4 5" key="1">
    <citation type="journal article" date="2018" name="Mol. Biol. Evol.">
        <title>Broad Genomic Sampling Reveals a Smut Pathogenic Ancestry of the Fungal Clade Ustilaginomycotina.</title>
        <authorList>
            <person name="Kijpornyongpan T."/>
            <person name="Mondo S.J."/>
            <person name="Barry K."/>
            <person name="Sandor L."/>
            <person name="Lee J."/>
            <person name="Lipzen A."/>
            <person name="Pangilinan J."/>
            <person name="LaButti K."/>
            <person name="Hainaut M."/>
            <person name="Henrissat B."/>
            <person name="Grigoriev I.V."/>
            <person name="Spatafora J.W."/>
            <person name="Aime M.C."/>
        </authorList>
    </citation>
    <scope>NUCLEOTIDE SEQUENCE [LARGE SCALE GENOMIC DNA]</scope>
    <source>
        <strain evidence="4 5">MCA 4186</strain>
    </source>
</reference>
<feature type="domain" description="Dystroglycan-type cadherin-like" evidence="3">
    <location>
        <begin position="29"/>
        <end position="124"/>
    </location>
</feature>
<feature type="region of interest" description="Disordered" evidence="1">
    <location>
        <begin position="530"/>
        <end position="565"/>
    </location>
</feature>
<dbReference type="Proteomes" id="UP000245946">
    <property type="component" value="Unassembled WGS sequence"/>
</dbReference>
<feature type="region of interest" description="Disordered" evidence="1">
    <location>
        <begin position="1019"/>
        <end position="1048"/>
    </location>
</feature>
<dbReference type="RefSeq" id="XP_025596174.1">
    <property type="nucleotide sequence ID" value="XM_025739075.1"/>
</dbReference>
<feature type="compositionally biased region" description="Basic and acidic residues" evidence="1">
    <location>
        <begin position="714"/>
        <end position="724"/>
    </location>
</feature>
<dbReference type="GO" id="GO:0016020">
    <property type="term" value="C:membrane"/>
    <property type="evidence" value="ECO:0007669"/>
    <property type="project" value="InterPro"/>
</dbReference>